<protein>
    <submittedName>
        <fullName evidence="3">Uncharacterized protein</fullName>
    </submittedName>
</protein>
<evidence type="ECO:0000256" key="1">
    <source>
        <dbReference type="SAM" id="MobiDB-lite"/>
    </source>
</evidence>
<dbReference type="Proteomes" id="UP000178666">
    <property type="component" value="Chromosome"/>
</dbReference>
<evidence type="ECO:0000256" key="2">
    <source>
        <dbReference type="SAM" id="Phobius"/>
    </source>
</evidence>
<evidence type="ECO:0000313" key="6">
    <source>
        <dbReference type="Proteomes" id="UP000178666"/>
    </source>
</evidence>
<dbReference type="KEGG" id="aaci:ASQ49_13525"/>
<dbReference type="AlphaFoldDB" id="A0A142KES6"/>
<name>A0A142KES6_9ACTN</name>
<keyword evidence="2" id="KW-0812">Transmembrane</keyword>
<sequence length="112" mass="12127">MSAQAYTWGPNRPESESHRQPGTVVEGPWPAVEEIRGEFEHAVFIDRALLEAAAPVGAVRDRPVAGRREGFSRGPIPEWVWSVAATAVMALLATGVVVAVQQLVLVWQGQLS</sequence>
<dbReference type="GeneID" id="88086025"/>
<dbReference type="Proteomes" id="UP000075221">
    <property type="component" value="Chromosome"/>
</dbReference>
<evidence type="ECO:0000313" key="3">
    <source>
        <dbReference type="EMBL" id="AMS04614.1"/>
    </source>
</evidence>
<organism evidence="3 5">
    <name type="scientific">Acidipropionibacterium acidipropionici</name>
    <dbReference type="NCBI Taxonomy" id="1748"/>
    <lineage>
        <taxon>Bacteria</taxon>
        <taxon>Bacillati</taxon>
        <taxon>Actinomycetota</taxon>
        <taxon>Actinomycetes</taxon>
        <taxon>Propionibacteriales</taxon>
        <taxon>Propionibacteriaceae</taxon>
        <taxon>Acidipropionibacterium</taxon>
    </lineage>
</organism>
<keyword evidence="2" id="KW-0472">Membrane</keyword>
<dbReference type="RefSeq" id="WP_015070318.1">
    <property type="nucleotide sequence ID" value="NZ_CP013126.1"/>
</dbReference>
<feature type="transmembrane region" description="Helical" evidence="2">
    <location>
        <begin position="79"/>
        <end position="107"/>
    </location>
</feature>
<proteinExistence type="predicted"/>
<feature type="region of interest" description="Disordered" evidence="1">
    <location>
        <begin position="1"/>
        <end position="26"/>
    </location>
</feature>
<dbReference type="EMBL" id="CP014352">
    <property type="protein sequence ID" value="AMS04614.1"/>
    <property type="molecule type" value="Genomic_DNA"/>
</dbReference>
<dbReference type="EMBL" id="CP015970">
    <property type="protein sequence ID" value="AOZ46104.1"/>
    <property type="molecule type" value="Genomic_DNA"/>
</dbReference>
<accession>A0A142KES6</accession>
<evidence type="ECO:0000313" key="5">
    <source>
        <dbReference type="Proteomes" id="UP000075221"/>
    </source>
</evidence>
<dbReference type="OrthoDB" id="9800023at2"/>
<gene>
    <name evidence="4" type="ORF">A8L58_04565</name>
    <name evidence="3" type="ORF">AXH35_03100</name>
</gene>
<reference evidence="4 6" key="1">
    <citation type="journal article" date="2016" name="Plant Dis.">
        <title>Improved production of propionic acid using genome shuffling.</title>
        <authorList>
            <person name="Luna-Flores C.H."/>
            <person name="Palfreyman R.W."/>
            <person name="Kromer J.O."/>
            <person name="Nielsen L.K."/>
            <person name="Marcellin E."/>
        </authorList>
    </citation>
    <scope>NUCLEOTIDE SEQUENCE [LARGE SCALE GENOMIC DNA]</scope>
    <source>
        <strain evidence="4 6">F3E8</strain>
    </source>
</reference>
<keyword evidence="2" id="KW-1133">Transmembrane helix</keyword>
<keyword evidence="6" id="KW-1185">Reference proteome</keyword>
<reference evidence="3 5" key="2">
    <citation type="submission" date="2016-02" db="EMBL/GenBank/DDBJ databases">
        <title>Complete Genome Sequence of Propionibacterium acidipropionici ATCC 55737.</title>
        <authorList>
            <person name="Luna Flores C.H."/>
            <person name="Nielsen L.K."/>
            <person name="Marcellin E."/>
        </authorList>
    </citation>
    <scope>NUCLEOTIDE SEQUENCE [LARGE SCALE GENOMIC DNA]</scope>
    <source>
        <strain evidence="3 5">ATCC 55737</strain>
    </source>
</reference>
<evidence type="ECO:0000313" key="4">
    <source>
        <dbReference type="EMBL" id="AOZ46104.1"/>
    </source>
</evidence>